<reference evidence="3" key="2">
    <citation type="journal article" date="2007" name="Science">
        <title>Draft genome sequence of the sexually transmitted pathogen Trichomonas vaginalis.</title>
        <authorList>
            <person name="Carlton J.M."/>
            <person name="Hirt R.P."/>
            <person name="Silva J.C."/>
            <person name="Delcher A.L."/>
            <person name="Schatz M."/>
            <person name="Zhao Q."/>
            <person name="Wortman J.R."/>
            <person name="Bidwell S.L."/>
            <person name="Alsmark U.C.M."/>
            <person name="Besteiro S."/>
            <person name="Sicheritz-Ponten T."/>
            <person name="Noel C.J."/>
            <person name="Dacks J.B."/>
            <person name="Foster P.G."/>
            <person name="Simillion C."/>
            <person name="Van de Peer Y."/>
            <person name="Miranda-Saavedra D."/>
            <person name="Barton G.J."/>
            <person name="Westrop G.D."/>
            <person name="Mueller S."/>
            <person name="Dessi D."/>
            <person name="Fiori P.L."/>
            <person name="Ren Q."/>
            <person name="Paulsen I."/>
            <person name="Zhang H."/>
            <person name="Bastida-Corcuera F.D."/>
            <person name="Simoes-Barbosa A."/>
            <person name="Brown M.T."/>
            <person name="Hayes R.D."/>
            <person name="Mukherjee M."/>
            <person name="Okumura C.Y."/>
            <person name="Schneider R."/>
            <person name="Smith A.J."/>
            <person name="Vanacova S."/>
            <person name="Villalvazo M."/>
            <person name="Haas B.J."/>
            <person name="Pertea M."/>
            <person name="Feldblyum T.V."/>
            <person name="Utterback T.R."/>
            <person name="Shu C.L."/>
            <person name="Osoegawa K."/>
            <person name="de Jong P.J."/>
            <person name="Hrdy I."/>
            <person name="Horvathova L."/>
            <person name="Zubacova Z."/>
            <person name="Dolezal P."/>
            <person name="Malik S.B."/>
            <person name="Logsdon J.M. Jr."/>
            <person name="Henze K."/>
            <person name="Gupta A."/>
            <person name="Wang C.C."/>
            <person name="Dunne R.L."/>
            <person name="Upcroft J.A."/>
            <person name="Upcroft P."/>
            <person name="White O."/>
            <person name="Salzberg S.L."/>
            <person name="Tang P."/>
            <person name="Chiu C.-H."/>
            <person name="Lee Y.-S."/>
            <person name="Embley T.M."/>
            <person name="Coombs G.H."/>
            <person name="Mottram J.C."/>
            <person name="Tachezy J."/>
            <person name="Fraser-Liggett C.M."/>
            <person name="Johnson P.J."/>
        </authorList>
    </citation>
    <scope>NUCLEOTIDE SEQUENCE [LARGE SCALE GENOMIC DNA]</scope>
    <source>
        <strain evidence="3">G3</strain>
    </source>
</reference>
<dbReference type="KEGG" id="tva:4764538"/>
<name>A2EL31_TRIV3</name>
<organism evidence="3 4">
    <name type="scientific">Trichomonas vaginalis (strain ATCC PRA-98 / G3)</name>
    <dbReference type="NCBI Taxonomy" id="412133"/>
    <lineage>
        <taxon>Eukaryota</taxon>
        <taxon>Metamonada</taxon>
        <taxon>Parabasalia</taxon>
        <taxon>Trichomonadida</taxon>
        <taxon>Trichomonadidae</taxon>
        <taxon>Trichomonas</taxon>
    </lineage>
</organism>
<feature type="transmembrane region" description="Helical" evidence="2">
    <location>
        <begin position="162"/>
        <end position="187"/>
    </location>
</feature>
<feature type="compositionally biased region" description="Acidic residues" evidence="1">
    <location>
        <begin position="209"/>
        <end position="224"/>
    </location>
</feature>
<dbReference type="InParanoid" id="A2EL31"/>
<keyword evidence="2" id="KW-0812">Transmembrane</keyword>
<dbReference type="RefSeq" id="XP_001318882.1">
    <property type="nucleotide sequence ID" value="XM_001318847.1"/>
</dbReference>
<reference evidence="3" key="1">
    <citation type="submission" date="2006-10" db="EMBL/GenBank/DDBJ databases">
        <authorList>
            <person name="Amadeo P."/>
            <person name="Zhao Q."/>
            <person name="Wortman J."/>
            <person name="Fraser-Liggett C."/>
            <person name="Carlton J."/>
        </authorList>
    </citation>
    <scope>NUCLEOTIDE SEQUENCE</scope>
    <source>
        <strain evidence="3">G3</strain>
    </source>
</reference>
<evidence type="ECO:0000313" key="4">
    <source>
        <dbReference type="Proteomes" id="UP000001542"/>
    </source>
</evidence>
<dbReference type="EMBL" id="DS113418">
    <property type="protein sequence ID" value="EAY06659.1"/>
    <property type="molecule type" value="Genomic_DNA"/>
</dbReference>
<feature type="region of interest" description="Disordered" evidence="1">
    <location>
        <begin position="206"/>
        <end position="243"/>
    </location>
</feature>
<dbReference type="AlphaFoldDB" id="A2EL31"/>
<feature type="compositionally biased region" description="Basic and acidic residues" evidence="1">
    <location>
        <begin position="225"/>
        <end position="235"/>
    </location>
</feature>
<sequence length="243" mass="28059">MISFLLSYSRLDKYKFLESEWTLMQSKLQNYTFELHYLTSAQEYGFTLWKDSIMTGSKVVQLDDSLIYAGKFNVDSISCNGTYIQPKIPDVIQQFSSTINDKDNENYHIEIKLEDSLTITVEILEDTHAKIVMMKHGSIKIAEFNALVDSISSSRLKISKNLLIYIALIAFIVVQIANTCCNCVGFFNNNYKKLSSLKQAVKEAKKEVDEEYDDEEEQNDEEEEIPQKKNTDKKDSVKKRTHK</sequence>
<keyword evidence="4" id="KW-1185">Reference proteome</keyword>
<evidence type="ECO:0000256" key="1">
    <source>
        <dbReference type="SAM" id="MobiDB-lite"/>
    </source>
</evidence>
<dbReference type="VEuPathDB" id="TrichDB:TVAG_322790"/>
<gene>
    <name evidence="3" type="ORF">TVAG_322790</name>
</gene>
<proteinExistence type="predicted"/>
<evidence type="ECO:0000256" key="2">
    <source>
        <dbReference type="SAM" id="Phobius"/>
    </source>
</evidence>
<keyword evidence="2" id="KW-1133">Transmembrane helix</keyword>
<accession>A2EL31</accession>
<evidence type="ECO:0000313" key="3">
    <source>
        <dbReference type="EMBL" id="EAY06659.1"/>
    </source>
</evidence>
<keyword evidence="2" id="KW-0472">Membrane</keyword>
<protein>
    <submittedName>
        <fullName evidence="3">Uncharacterized protein</fullName>
    </submittedName>
</protein>
<dbReference type="VEuPathDB" id="TrichDB:TVAGG3_0234240"/>
<dbReference type="Proteomes" id="UP000001542">
    <property type="component" value="Unassembled WGS sequence"/>
</dbReference>